<protein>
    <submittedName>
        <fullName evidence="1">Uncharacterized protein</fullName>
    </submittedName>
</protein>
<evidence type="ECO:0000313" key="1">
    <source>
        <dbReference type="EMBL" id="KAG5673536.1"/>
    </source>
</evidence>
<keyword evidence="2" id="KW-1185">Reference proteome</keyword>
<dbReference type="AlphaFoldDB" id="A0A9J6BUZ5"/>
<accession>A0A9J6BUZ5</accession>
<dbReference type="OrthoDB" id="7791197at2759"/>
<evidence type="ECO:0000313" key="2">
    <source>
        <dbReference type="Proteomes" id="UP001107558"/>
    </source>
</evidence>
<sequence>MTFLSISVVEVILKLSKQFQLEGYDEFSILDTLEFALDNKFEMSDKEENIDDICIFILSVSKITEKFNKAMLNISKEEIKSLFDQLEIKNVNCIKDEFEAYKLMDFEIKEPQTFCEIYNMIENHFDKSSEEKMIVFNCAIDVLRLVYCWKAQIFDNVENENAIKNQNHYLLAASTICVALKILNFSDIVNIFESICSNFANELSLQKVNQLSSKIYSLIQTCKN</sequence>
<name>A0A9J6BUZ5_POLVA</name>
<comment type="caution">
    <text evidence="1">The sequence shown here is derived from an EMBL/GenBank/DDBJ whole genome shotgun (WGS) entry which is preliminary data.</text>
</comment>
<gene>
    <name evidence="1" type="ORF">PVAND_003576</name>
</gene>
<dbReference type="EMBL" id="JADBJN010000003">
    <property type="protein sequence ID" value="KAG5673536.1"/>
    <property type="molecule type" value="Genomic_DNA"/>
</dbReference>
<organism evidence="1 2">
    <name type="scientific">Polypedilum vanderplanki</name>
    <name type="common">Sleeping chironomid midge</name>
    <dbReference type="NCBI Taxonomy" id="319348"/>
    <lineage>
        <taxon>Eukaryota</taxon>
        <taxon>Metazoa</taxon>
        <taxon>Ecdysozoa</taxon>
        <taxon>Arthropoda</taxon>
        <taxon>Hexapoda</taxon>
        <taxon>Insecta</taxon>
        <taxon>Pterygota</taxon>
        <taxon>Neoptera</taxon>
        <taxon>Endopterygota</taxon>
        <taxon>Diptera</taxon>
        <taxon>Nematocera</taxon>
        <taxon>Chironomoidea</taxon>
        <taxon>Chironomidae</taxon>
        <taxon>Chironominae</taxon>
        <taxon>Polypedilum</taxon>
        <taxon>Polypedilum</taxon>
    </lineage>
</organism>
<proteinExistence type="predicted"/>
<dbReference type="Proteomes" id="UP001107558">
    <property type="component" value="Chromosome 3"/>
</dbReference>
<reference evidence="1" key="1">
    <citation type="submission" date="2021-03" db="EMBL/GenBank/DDBJ databases">
        <title>Chromosome level genome of the anhydrobiotic midge Polypedilum vanderplanki.</title>
        <authorList>
            <person name="Yoshida Y."/>
            <person name="Kikawada T."/>
            <person name="Gusev O."/>
        </authorList>
    </citation>
    <scope>NUCLEOTIDE SEQUENCE</scope>
    <source>
        <strain evidence="1">NIAS01</strain>
        <tissue evidence="1">Whole body or cell culture</tissue>
    </source>
</reference>